<dbReference type="STRING" id="1219080.VEZ01S_55_00100"/>
<dbReference type="AlphaFoldDB" id="U3CJH3"/>
<protein>
    <submittedName>
        <fullName evidence="1">Uncharacterized protein</fullName>
    </submittedName>
</protein>
<evidence type="ECO:0000313" key="2">
    <source>
        <dbReference type="Proteomes" id="UP000016562"/>
    </source>
</evidence>
<organism evidence="1 2">
    <name type="scientific">Vibrio ezurae NBRC 102218</name>
    <dbReference type="NCBI Taxonomy" id="1219080"/>
    <lineage>
        <taxon>Bacteria</taxon>
        <taxon>Pseudomonadati</taxon>
        <taxon>Pseudomonadota</taxon>
        <taxon>Gammaproteobacteria</taxon>
        <taxon>Vibrionales</taxon>
        <taxon>Vibrionaceae</taxon>
        <taxon>Vibrio</taxon>
    </lineage>
</organism>
<proteinExistence type="predicted"/>
<evidence type="ECO:0000313" key="1">
    <source>
        <dbReference type="EMBL" id="GAD81294.1"/>
    </source>
</evidence>
<reference evidence="1 2" key="1">
    <citation type="submission" date="2013-09" db="EMBL/GenBank/DDBJ databases">
        <title>Whole genome shotgun sequence of Vibrio ezurae NBRC 102218.</title>
        <authorList>
            <person name="Yoshida I."/>
            <person name="Hosoyama A."/>
            <person name="Numata M."/>
            <person name="Hashimoto M."/>
            <person name="Hosoyama Y."/>
            <person name="Tsuchikane K."/>
            <person name="Noguchi M."/>
            <person name="Hirakata S."/>
            <person name="Ichikawa N."/>
            <person name="Ohji S."/>
            <person name="Yamazoe A."/>
            <person name="Fujita N."/>
        </authorList>
    </citation>
    <scope>NUCLEOTIDE SEQUENCE [LARGE SCALE GENOMIC DNA]</scope>
    <source>
        <strain evidence="1 2">NBRC 102218</strain>
    </source>
</reference>
<keyword evidence="2" id="KW-1185">Reference proteome</keyword>
<gene>
    <name evidence="1" type="ORF">VEZ01S_55_00100</name>
</gene>
<sequence length="100" mass="11755">MNYTSIVVHCSSCLLDILESPTLLSNFDNDWRFYQDELHQLILTRLYEENYLVYEAKEVAGFMSKTMTAYLRHCIVSGYENKTLALNTLNHLQTKFETLH</sequence>
<comment type="caution">
    <text evidence="1">The sequence shown here is derived from an EMBL/GenBank/DDBJ whole genome shotgun (WGS) entry which is preliminary data.</text>
</comment>
<accession>U3CJH3</accession>
<dbReference type="Proteomes" id="UP000016562">
    <property type="component" value="Unassembled WGS sequence"/>
</dbReference>
<dbReference type="EMBL" id="BATM01000055">
    <property type="protein sequence ID" value="GAD81294.1"/>
    <property type="molecule type" value="Genomic_DNA"/>
</dbReference>
<name>U3CJH3_9VIBR</name>